<accession>A0A543KDQ8</accession>
<sequence length="403" mass="42993">MSHVPTRPSDNYSPLYFLASLGAGGLAVTFFMWLMHWIPHPGKTVPVYEDIAAAFTGGPLMTQAMIVVAMAGIAVFSFLNLKLLVWNLRRFSAWTKTESFAKFSQTNAQSQVLALPLALAMSVNVLFVIGMVFVPGLWSVVEYLFPLALVAFLAIGAYAFKLYGGFLGRVLTEGGFNCAANNNFGQILPAFAFAMVGVGLAAPAALSTVPALSGLGLVLSTFFLMTSGLIAVVAMILGLRSMMENGANPETAPTLSIIVPLLAVLGILSLRQNHGLGEHFGSAEMSGETLVMLARFLSVQVLFLLFAGLILIRQCYAKRFLFGNETSPGSYALVCPGVGFAVLMHFFVNKGLVDAGLIAKFGAGYWALTAVALASQLAMIWLVLHLNRRHFGAPKSAEAVPAE</sequence>
<dbReference type="Proteomes" id="UP000320582">
    <property type="component" value="Unassembled WGS sequence"/>
</dbReference>
<dbReference type="OrthoDB" id="9156251at2"/>
<evidence type="ECO:0000256" key="1">
    <source>
        <dbReference type="SAM" id="Phobius"/>
    </source>
</evidence>
<feature type="transmembrane region" description="Helical" evidence="1">
    <location>
        <begin position="143"/>
        <end position="163"/>
    </location>
</feature>
<evidence type="ECO:0000313" key="2">
    <source>
        <dbReference type="EMBL" id="TQM93225.1"/>
    </source>
</evidence>
<keyword evidence="1" id="KW-1133">Transmembrane helix</keyword>
<comment type="caution">
    <text evidence="2">The sequence shown here is derived from an EMBL/GenBank/DDBJ whole genome shotgun (WGS) entry which is preliminary data.</text>
</comment>
<dbReference type="InterPro" id="IPR059133">
    <property type="entry name" value="TsoY-like"/>
</dbReference>
<feature type="transmembrane region" description="Helical" evidence="1">
    <location>
        <begin position="290"/>
        <end position="311"/>
    </location>
</feature>
<organism evidence="2 3">
    <name type="scientific">Roseinatronobacter monicus</name>
    <dbReference type="NCBI Taxonomy" id="393481"/>
    <lineage>
        <taxon>Bacteria</taxon>
        <taxon>Pseudomonadati</taxon>
        <taxon>Pseudomonadota</taxon>
        <taxon>Alphaproteobacteria</taxon>
        <taxon>Rhodobacterales</taxon>
        <taxon>Paracoccaceae</taxon>
        <taxon>Roseinatronobacter</taxon>
    </lineage>
</organism>
<dbReference type="RefSeq" id="WP_142081003.1">
    <property type="nucleotide sequence ID" value="NZ_VFPT01000001.1"/>
</dbReference>
<feature type="transmembrane region" description="Helical" evidence="1">
    <location>
        <begin position="184"/>
        <end position="206"/>
    </location>
</feature>
<dbReference type="EMBL" id="VFPT01000001">
    <property type="protein sequence ID" value="TQM93225.1"/>
    <property type="molecule type" value="Genomic_DNA"/>
</dbReference>
<name>A0A543KDQ8_9RHOB</name>
<evidence type="ECO:0008006" key="4">
    <source>
        <dbReference type="Google" id="ProtNLM"/>
    </source>
</evidence>
<keyword evidence="3" id="KW-1185">Reference proteome</keyword>
<feature type="transmembrane region" description="Helical" evidence="1">
    <location>
        <begin position="251"/>
        <end position="270"/>
    </location>
</feature>
<dbReference type="AlphaFoldDB" id="A0A543KDQ8"/>
<feature type="transmembrane region" description="Helical" evidence="1">
    <location>
        <begin position="363"/>
        <end position="384"/>
    </location>
</feature>
<reference evidence="2 3" key="1">
    <citation type="submission" date="2019-06" db="EMBL/GenBank/DDBJ databases">
        <title>Genomic Encyclopedia of Archaeal and Bacterial Type Strains, Phase II (KMG-II): from individual species to whole genera.</title>
        <authorList>
            <person name="Goeker M."/>
        </authorList>
    </citation>
    <scope>NUCLEOTIDE SEQUENCE [LARGE SCALE GENOMIC DNA]</scope>
    <source>
        <strain evidence="2 3">DSM 18423</strain>
    </source>
</reference>
<feature type="transmembrane region" description="Helical" evidence="1">
    <location>
        <begin position="112"/>
        <end position="137"/>
    </location>
</feature>
<gene>
    <name evidence="2" type="ORF">BD293_1855</name>
</gene>
<keyword evidence="1" id="KW-0812">Transmembrane</keyword>
<feature type="transmembrane region" description="Helical" evidence="1">
    <location>
        <begin position="212"/>
        <end position="239"/>
    </location>
</feature>
<keyword evidence="1" id="KW-0472">Membrane</keyword>
<proteinExistence type="predicted"/>
<feature type="transmembrane region" description="Helical" evidence="1">
    <location>
        <begin position="58"/>
        <end position="81"/>
    </location>
</feature>
<feature type="transmembrane region" description="Helical" evidence="1">
    <location>
        <begin position="331"/>
        <end position="348"/>
    </location>
</feature>
<feature type="transmembrane region" description="Helical" evidence="1">
    <location>
        <begin position="15"/>
        <end position="38"/>
    </location>
</feature>
<evidence type="ECO:0000313" key="3">
    <source>
        <dbReference type="Proteomes" id="UP000320582"/>
    </source>
</evidence>
<protein>
    <recommendedName>
        <fullName evidence="4">Voltage-gated anion channel</fullName>
    </recommendedName>
</protein>
<dbReference type="NCBIfam" id="NF047644">
    <property type="entry name" value="TsoY_fam"/>
    <property type="match status" value="1"/>
</dbReference>